<dbReference type="Pfam" id="PF00795">
    <property type="entry name" value="CN_hydrolase"/>
    <property type="match status" value="1"/>
</dbReference>
<dbReference type="InterPro" id="IPR036526">
    <property type="entry name" value="C-N_Hydrolase_sf"/>
</dbReference>
<proteinExistence type="predicted"/>
<evidence type="ECO:0000313" key="4">
    <source>
        <dbReference type="Proteomes" id="UP000317648"/>
    </source>
</evidence>
<organism evidence="3 4">
    <name type="scientific">Lignipirellula cremea</name>
    <dbReference type="NCBI Taxonomy" id="2528010"/>
    <lineage>
        <taxon>Bacteria</taxon>
        <taxon>Pseudomonadati</taxon>
        <taxon>Planctomycetota</taxon>
        <taxon>Planctomycetia</taxon>
        <taxon>Pirellulales</taxon>
        <taxon>Pirellulaceae</taxon>
        <taxon>Lignipirellula</taxon>
    </lineage>
</organism>
<reference evidence="3 4" key="1">
    <citation type="submission" date="2019-02" db="EMBL/GenBank/DDBJ databases">
        <title>Deep-cultivation of Planctomycetes and their phenomic and genomic characterization uncovers novel biology.</title>
        <authorList>
            <person name="Wiegand S."/>
            <person name="Jogler M."/>
            <person name="Boedeker C."/>
            <person name="Pinto D."/>
            <person name="Vollmers J."/>
            <person name="Rivas-Marin E."/>
            <person name="Kohn T."/>
            <person name="Peeters S.H."/>
            <person name="Heuer A."/>
            <person name="Rast P."/>
            <person name="Oberbeckmann S."/>
            <person name="Bunk B."/>
            <person name="Jeske O."/>
            <person name="Meyerdierks A."/>
            <person name="Storesund J.E."/>
            <person name="Kallscheuer N."/>
            <person name="Luecker S."/>
            <person name="Lage O.M."/>
            <person name="Pohl T."/>
            <person name="Merkel B.J."/>
            <person name="Hornburger P."/>
            <person name="Mueller R.-W."/>
            <person name="Bruemmer F."/>
            <person name="Labrenz M."/>
            <person name="Spormann A.M."/>
            <person name="Op den Camp H."/>
            <person name="Overmann J."/>
            <person name="Amann R."/>
            <person name="Jetten M.S.M."/>
            <person name="Mascher T."/>
            <person name="Medema M.H."/>
            <person name="Devos D.P."/>
            <person name="Kaster A.-K."/>
            <person name="Ovreas L."/>
            <person name="Rohde M."/>
            <person name="Galperin M.Y."/>
            <person name="Jogler C."/>
        </authorList>
    </citation>
    <scope>NUCLEOTIDE SEQUENCE [LARGE SCALE GENOMIC DNA]</scope>
    <source>
        <strain evidence="3 4">Pla85_3_4</strain>
    </source>
</reference>
<protein>
    <submittedName>
        <fullName evidence="3">(R)-stereoselective amidase</fullName>
        <ecNumber evidence="3">3.5.1.100</ecNumber>
    </submittedName>
</protein>
<evidence type="ECO:0000256" key="1">
    <source>
        <dbReference type="ARBA" id="ARBA00022801"/>
    </source>
</evidence>
<dbReference type="SUPFAM" id="SSF56317">
    <property type="entry name" value="Carbon-nitrogen hydrolase"/>
    <property type="match status" value="1"/>
</dbReference>
<dbReference type="GO" id="GO:0016811">
    <property type="term" value="F:hydrolase activity, acting on carbon-nitrogen (but not peptide) bonds, in linear amides"/>
    <property type="evidence" value="ECO:0007669"/>
    <property type="project" value="UniProtKB-ARBA"/>
</dbReference>
<dbReference type="PANTHER" id="PTHR43674:SF2">
    <property type="entry name" value="BETA-UREIDOPROPIONASE"/>
    <property type="match status" value="1"/>
</dbReference>
<feature type="domain" description="CN hydrolase" evidence="2">
    <location>
        <begin position="4"/>
        <end position="246"/>
    </location>
</feature>
<keyword evidence="4" id="KW-1185">Reference proteome</keyword>
<dbReference type="PANTHER" id="PTHR43674">
    <property type="entry name" value="NITRILASE C965.09-RELATED"/>
    <property type="match status" value="1"/>
</dbReference>
<gene>
    <name evidence="3" type="primary">ramA_2</name>
    <name evidence="3" type="ORF">Pla8534_20540</name>
</gene>
<evidence type="ECO:0000313" key="3">
    <source>
        <dbReference type="EMBL" id="QDU94265.1"/>
    </source>
</evidence>
<dbReference type="Proteomes" id="UP000317648">
    <property type="component" value="Chromosome"/>
</dbReference>
<dbReference type="EMBL" id="CP036433">
    <property type="protein sequence ID" value="QDU94265.1"/>
    <property type="molecule type" value="Genomic_DNA"/>
</dbReference>
<dbReference type="PROSITE" id="PS50263">
    <property type="entry name" value="CN_HYDROLASE"/>
    <property type="match status" value="1"/>
</dbReference>
<dbReference type="InterPro" id="IPR003010">
    <property type="entry name" value="C-N_Hydrolase"/>
</dbReference>
<dbReference type="InterPro" id="IPR050345">
    <property type="entry name" value="Aliph_Amidase/BUP"/>
</dbReference>
<keyword evidence="1 3" id="KW-0378">Hydrolase</keyword>
<dbReference type="RefSeq" id="WP_145052379.1">
    <property type="nucleotide sequence ID" value="NZ_CP036433.1"/>
</dbReference>
<dbReference type="KEGG" id="lcre:Pla8534_20540"/>
<dbReference type="Gene3D" id="3.60.110.10">
    <property type="entry name" value="Carbon-nitrogen hydrolase"/>
    <property type="match status" value="1"/>
</dbReference>
<dbReference type="CDD" id="cd07197">
    <property type="entry name" value="nitrilase"/>
    <property type="match status" value="1"/>
</dbReference>
<evidence type="ECO:0000259" key="2">
    <source>
        <dbReference type="PROSITE" id="PS50263"/>
    </source>
</evidence>
<dbReference type="OrthoDB" id="2826359at2"/>
<dbReference type="AlphaFoldDB" id="A0A518DQZ8"/>
<name>A0A518DQZ8_9BACT</name>
<sequence>MRKLKIALAQCRQTADFDDNAAAVFEFLDKAAAADARIVCFPETQTVGYRVDIATPDAPVEPARLDDLHQRVAQRCGELQLACILGTEIPLADNPQGKPYNSALVISEQGDILGAHHKAILTPLDAVAYSPGQGYQTYDLCGVKVGVVICFEGFRFADTTRECVRQGALLVFHPQNNTTRPNDWKIPIHHAMITTRAAENTVWFASCNLCHPLHQNCASMVVAPDGRLHAQTDLKREQLLATEIDIDLATRAMFNFDTDGCATVLFADTVAREEYARKNSP</sequence>
<accession>A0A518DQZ8</accession>
<dbReference type="EC" id="3.5.1.100" evidence="3"/>